<evidence type="ECO:0008006" key="4">
    <source>
        <dbReference type="Google" id="ProtNLM"/>
    </source>
</evidence>
<protein>
    <recommendedName>
        <fullName evidence="4">DUF223 domain-containing protein</fullName>
    </recommendedName>
</protein>
<organism evidence="2 3">
    <name type="scientific">Cuscuta epithymum</name>
    <dbReference type="NCBI Taxonomy" id="186058"/>
    <lineage>
        <taxon>Eukaryota</taxon>
        <taxon>Viridiplantae</taxon>
        <taxon>Streptophyta</taxon>
        <taxon>Embryophyta</taxon>
        <taxon>Tracheophyta</taxon>
        <taxon>Spermatophyta</taxon>
        <taxon>Magnoliopsida</taxon>
        <taxon>eudicotyledons</taxon>
        <taxon>Gunneridae</taxon>
        <taxon>Pentapetalae</taxon>
        <taxon>asterids</taxon>
        <taxon>lamiids</taxon>
        <taxon>Solanales</taxon>
        <taxon>Convolvulaceae</taxon>
        <taxon>Cuscuteae</taxon>
        <taxon>Cuscuta</taxon>
        <taxon>Cuscuta subgen. Cuscuta</taxon>
    </lineage>
</organism>
<evidence type="ECO:0000313" key="3">
    <source>
        <dbReference type="Proteomes" id="UP001152523"/>
    </source>
</evidence>
<dbReference type="Proteomes" id="UP001152523">
    <property type="component" value="Unassembled WGS sequence"/>
</dbReference>
<feature type="transmembrane region" description="Helical" evidence="1">
    <location>
        <begin position="105"/>
        <end position="121"/>
    </location>
</feature>
<comment type="caution">
    <text evidence="2">The sequence shown here is derived from an EMBL/GenBank/DDBJ whole genome shotgun (WGS) entry which is preliminary data.</text>
</comment>
<sequence length="122" mass="14541">MVATDGKDYKTTTNKYKIIFFKKTKVFEFEDATFPNEVYKFRQFETILSTKILNEKEMFDVICVVVGKYGLKELTYNNRPHKIMEIFVCDNMYVKCIRSIRLKKLICLLIIHLVMLINFSVF</sequence>
<evidence type="ECO:0000313" key="2">
    <source>
        <dbReference type="EMBL" id="CAH9077798.1"/>
    </source>
</evidence>
<accession>A0AAV0CIG3</accession>
<name>A0AAV0CIG3_9ASTE</name>
<evidence type="ECO:0000256" key="1">
    <source>
        <dbReference type="SAM" id="Phobius"/>
    </source>
</evidence>
<dbReference type="AlphaFoldDB" id="A0AAV0CIG3"/>
<keyword evidence="1" id="KW-1133">Transmembrane helix</keyword>
<reference evidence="2" key="1">
    <citation type="submission" date="2022-07" db="EMBL/GenBank/DDBJ databases">
        <authorList>
            <person name="Macas J."/>
            <person name="Novak P."/>
            <person name="Neumann P."/>
        </authorList>
    </citation>
    <scope>NUCLEOTIDE SEQUENCE</scope>
</reference>
<keyword evidence="3" id="KW-1185">Reference proteome</keyword>
<proteinExistence type="predicted"/>
<keyword evidence="1" id="KW-0812">Transmembrane</keyword>
<keyword evidence="1" id="KW-0472">Membrane</keyword>
<dbReference type="EMBL" id="CAMAPF010000031">
    <property type="protein sequence ID" value="CAH9077798.1"/>
    <property type="molecule type" value="Genomic_DNA"/>
</dbReference>
<gene>
    <name evidence="2" type="ORF">CEPIT_LOCUS6320</name>
</gene>